<dbReference type="Gene3D" id="1.10.10.10">
    <property type="entry name" value="Winged helix-like DNA-binding domain superfamily/Winged helix DNA-binding domain"/>
    <property type="match status" value="1"/>
</dbReference>
<dbReference type="Proteomes" id="UP000190105">
    <property type="component" value="Unassembled WGS sequence"/>
</dbReference>
<dbReference type="OrthoDB" id="5458390at2"/>
<organism evidence="1 2">
    <name type="scientific">Caloramator quimbayensis</name>
    <dbReference type="NCBI Taxonomy" id="1147123"/>
    <lineage>
        <taxon>Bacteria</taxon>
        <taxon>Bacillati</taxon>
        <taxon>Bacillota</taxon>
        <taxon>Clostridia</taxon>
        <taxon>Eubacteriales</taxon>
        <taxon>Clostridiaceae</taxon>
        <taxon>Caloramator</taxon>
    </lineage>
</organism>
<keyword evidence="2" id="KW-1185">Reference proteome</keyword>
<dbReference type="AlphaFoldDB" id="A0A1T4WFG6"/>
<name>A0A1T4WFG6_9CLOT</name>
<gene>
    <name evidence="1" type="ORF">SAMN05443428_101132</name>
</gene>
<protein>
    <submittedName>
        <fullName evidence="1">Uncharacterized protein</fullName>
    </submittedName>
</protein>
<dbReference type="STRING" id="1147123.SAMN05443428_101132"/>
<reference evidence="2" key="1">
    <citation type="submission" date="2017-02" db="EMBL/GenBank/DDBJ databases">
        <authorList>
            <person name="Varghese N."/>
            <person name="Submissions S."/>
        </authorList>
    </citation>
    <scope>NUCLEOTIDE SEQUENCE [LARGE SCALE GENOMIC DNA]</scope>
    <source>
        <strain evidence="2">USBA 833</strain>
    </source>
</reference>
<dbReference type="RefSeq" id="WP_078695167.1">
    <property type="nucleotide sequence ID" value="NZ_FUYH01000001.1"/>
</dbReference>
<sequence>MMPLNYAILKYFTKVEEACADDVINALKDTYGNFKALNKKDVITALMTAEANGLIEETRFELDNNNELKVYYHAHEEGAATINKYIKD</sequence>
<proteinExistence type="predicted"/>
<dbReference type="InterPro" id="IPR036388">
    <property type="entry name" value="WH-like_DNA-bd_sf"/>
</dbReference>
<evidence type="ECO:0000313" key="1">
    <source>
        <dbReference type="EMBL" id="SKA76062.1"/>
    </source>
</evidence>
<evidence type="ECO:0000313" key="2">
    <source>
        <dbReference type="Proteomes" id="UP000190105"/>
    </source>
</evidence>
<accession>A0A1T4WFG6</accession>
<dbReference type="EMBL" id="FUYH01000001">
    <property type="protein sequence ID" value="SKA76062.1"/>
    <property type="molecule type" value="Genomic_DNA"/>
</dbReference>